<evidence type="ECO:0000313" key="1">
    <source>
        <dbReference type="EMBL" id="PWW39914.1"/>
    </source>
</evidence>
<dbReference type="Proteomes" id="UP000247078">
    <property type="component" value="Unassembled WGS sequence"/>
</dbReference>
<protein>
    <submittedName>
        <fullName evidence="1">Uncharacterized protein</fullName>
    </submittedName>
</protein>
<dbReference type="AlphaFoldDB" id="A0A855XXG8"/>
<reference evidence="1 2" key="1">
    <citation type="submission" date="2018-05" db="EMBL/GenBank/DDBJ databases">
        <title>Freshwater and sediment microbial communities from various areas in North America, analyzing microbe dynamics in response to fracking.</title>
        <authorList>
            <person name="Lamendella R."/>
        </authorList>
    </citation>
    <scope>NUCLEOTIDE SEQUENCE [LARGE SCALE GENOMIC DNA]</scope>
    <source>
        <strain evidence="1 2">DB-3</strain>
    </source>
</reference>
<sequence length="135" mass="15567">MMNNGMASWQELKIDYEINQISPNISTRLVDIKRIPTGLGIKILTILIEWACQPQNTHPIEIARKKIKTIPSDWLIEHLPNVAKTAICFDDEWEYRRLLELLSEAIPKLLDWGIELGINSKNEGIKEAANNYKEK</sequence>
<name>A0A855XXG8_9BACL</name>
<dbReference type="RefSeq" id="WP_219993584.1">
    <property type="nucleotide sequence ID" value="NZ_QGTZ01000006.1"/>
</dbReference>
<organism evidence="1 2">
    <name type="scientific">Paenibacillus pabuli</name>
    <dbReference type="NCBI Taxonomy" id="1472"/>
    <lineage>
        <taxon>Bacteria</taxon>
        <taxon>Bacillati</taxon>
        <taxon>Bacillota</taxon>
        <taxon>Bacilli</taxon>
        <taxon>Bacillales</taxon>
        <taxon>Paenibacillaceae</taxon>
        <taxon>Paenibacillus</taxon>
    </lineage>
</organism>
<accession>A0A855XXG8</accession>
<evidence type="ECO:0000313" key="2">
    <source>
        <dbReference type="Proteomes" id="UP000247078"/>
    </source>
</evidence>
<dbReference type="EMBL" id="QGTZ01000006">
    <property type="protein sequence ID" value="PWW39914.1"/>
    <property type="molecule type" value="Genomic_DNA"/>
</dbReference>
<gene>
    <name evidence="1" type="ORF">DET56_106300</name>
</gene>
<proteinExistence type="predicted"/>
<comment type="caution">
    <text evidence="1">The sequence shown here is derived from an EMBL/GenBank/DDBJ whole genome shotgun (WGS) entry which is preliminary data.</text>
</comment>